<feature type="transmembrane region" description="Helical" evidence="2">
    <location>
        <begin position="43"/>
        <end position="60"/>
    </location>
</feature>
<evidence type="ECO:0000256" key="1">
    <source>
        <dbReference type="SAM" id="MobiDB-lite"/>
    </source>
</evidence>
<keyword evidence="4" id="KW-1185">Reference proteome</keyword>
<keyword evidence="2" id="KW-0472">Membrane</keyword>
<dbReference type="PANTHER" id="PTHR37742">
    <property type="entry name" value="OS01G0810200 PROTEIN"/>
    <property type="match status" value="1"/>
</dbReference>
<dbReference type="EMBL" id="JADCNL010000008">
    <property type="protein sequence ID" value="KAG0470200.1"/>
    <property type="molecule type" value="Genomic_DNA"/>
</dbReference>
<evidence type="ECO:0000313" key="4">
    <source>
        <dbReference type="Proteomes" id="UP000636800"/>
    </source>
</evidence>
<feature type="region of interest" description="Disordered" evidence="1">
    <location>
        <begin position="1"/>
        <end position="23"/>
    </location>
</feature>
<dbReference type="GO" id="GO:0005768">
    <property type="term" value="C:endosome"/>
    <property type="evidence" value="ECO:0007669"/>
    <property type="project" value="TreeGrafter"/>
</dbReference>
<protein>
    <submittedName>
        <fullName evidence="3">Uncharacterized protein</fullName>
    </submittedName>
</protein>
<evidence type="ECO:0000313" key="3">
    <source>
        <dbReference type="EMBL" id="KAG0470200.1"/>
    </source>
</evidence>
<reference evidence="3 4" key="1">
    <citation type="journal article" date="2020" name="Nat. Food">
        <title>A phased Vanilla planifolia genome enables genetic improvement of flavour and production.</title>
        <authorList>
            <person name="Hasing T."/>
            <person name="Tang H."/>
            <person name="Brym M."/>
            <person name="Khazi F."/>
            <person name="Huang T."/>
            <person name="Chambers A.H."/>
        </authorList>
    </citation>
    <scope>NUCLEOTIDE SEQUENCE [LARGE SCALE GENOMIC DNA]</scope>
    <source>
        <tissue evidence="3">Leaf</tissue>
    </source>
</reference>
<organism evidence="3 4">
    <name type="scientific">Vanilla planifolia</name>
    <name type="common">Vanilla</name>
    <dbReference type="NCBI Taxonomy" id="51239"/>
    <lineage>
        <taxon>Eukaryota</taxon>
        <taxon>Viridiplantae</taxon>
        <taxon>Streptophyta</taxon>
        <taxon>Embryophyta</taxon>
        <taxon>Tracheophyta</taxon>
        <taxon>Spermatophyta</taxon>
        <taxon>Magnoliopsida</taxon>
        <taxon>Liliopsida</taxon>
        <taxon>Asparagales</taxon>
        <taxon>Orchidaceae</taxon>
        <taxon>Vanilloideae</taxon>
        <taxon>Vanilleae</taxon>
        <taxon>Vanilla</taxon>
    </lineage>
</organism>
<dbReference type="AlphaFoldDB" id="A0A835URQ1"/>
<evidence type="ECO:0000256" key="2">
    <source>
        <dbReference type="SAM" id="Phobius"/>
    </source>
</evidence>
<comment type="caution">
    <text evidence="3">The sequence shown here is derived from an EMBL/GenBank/DDBJ whole genome shotgun (WGS) entry which is preliminary data.</text>
</comment>
<feature type="compositionally biased region" description="Polar residues" evidence="1">
    <location>
        <begin position="1"/>
        <end position="15"/>
    </location>
</feature>
<dbReference type="GO" id="GO:0005802">
    <property type="term" value="C:trans-Golgi network"/>
    <property type="evidence" value="ECO:0007669"/>
    <property type="project" value="TreeGrafter"/>
</dbReference>
<name>A0A835URQ1_VANPL</name>
<keyword evidence="2" id="KW-0812">Transmembrane</keyword>
<dbReference type="OrthoDB" id="1164111at2759"/>
<proteinExistence type="predicted"/>
<accession>A0A835URQ1</accession>
<gene>
    <name evidence="3" type="ORF">HPP92_016900</name>
</gene>
<dbReference type="Proteomes" id="UP000636800">
    <property type="component" value="Unassembled WGS sequence"/>
</dbReference>
<keyword evidence="2" id="KW-1133">Transmembrane helix</keyword>
<dbReference type="PANTHER" id="PTHR37742:SF1">
    <property type="entry name" value="OS01G0810200 PROTEIN"/>
    <property type="match status" value="1"/>
</dbReference>
<sequence>MGNPRRSSIPIQTDGNVLPFDHHPPPQLTTTSLSFASLLRKPSALLLPFSLLLLFTWLFLRLPRPLISSSSHFSSSGSRERSEIGMDADANLARFSVNSLISRDRRGWLLDPIRISYDAGIRGFVPNCLMDP</sequence>